<keyword evidence="3" id="KW-1185">Reference proteome</keyword>
<evidence type="ECO:0000256" key="1">
    <source>
        <dbReference type="SAM" id="Phobius"/>
    </source>
</evidence>
<keyword evidence="1" id="KW-1133">Transmembrane helix</keyword>
<dbReference type="AlphaFoldDB" id="D7WDH9"/>
<sequence length="95" mass="9963">MFTSSSSPHAKSISRVPLLVTSAATETCFLPSKIGHFDLNDRRGIGQVCDTNGEIADCASETIAEFSARLLGCFPLSSGFLFGLFFALLGASGEA</sequence>
<name>D7WDH9_9CORY</name>
<keyword evidence="1" id="KW-0812">Transmembrane</keyword>
<comment type="caution">
    <text evidence="2">The sequence shown here is derived from an EMBL/GenBank/DDBJ whole genome shotgun (WGS) entry which is preliminary data.</text>
</comment>
<organism evidence="2 3">
    <name type="scientific">Corynebacterium genitalium ATCC 33030</name>
    <dbReference type="NCBI Taxonomy" id="585529"/>
    <lineage>
        <taxon>Bacteria</taxon>
        <taxon>Bacillati</taxon>
        <taxon>Actinomycetota</taxon>
        <taxon>Actinomycetes</taxon>
        <taxon>Mycobacteriales</taxon>
        <taxon>Corynebacteriaceae</taxon>
        <taxon>Corynebacterium</taxon>
    </lineage>
</organism>
<dbReference type="HOGENOM" id="CLU_2368075_0_0_11"/>
<proteinExistence type="predicted"/>
<evidence type="ECO:0000313" key="3">
    <source>
        <dbReference type="Proteomes" id="UP000004208"/>
    </source>
</evidence>
<dbReference type="Proteomes" id="UP000004208">
    <property type="component" value="Unassembled WGS sequence"/>
</dbReference>
<feature type="transmembrane region" description="Helical" evidence="1">
    <location>
        <begin position="70"/>
        <end position="91"/>
    </location>
</feature>
<evidence type="ECO:0000313" key="2">
    <source>
        <dbReference type="EMBL" id="EFK54210.1"/>
    </source>
</evidence>
<dbReference type="EMBL" id="ACLJ02000003">
    <property type="protein sequence ID" value="EFK54210.1"/>
    <property type="molecule type" value="Genomic_DNA"/>
</dbReference>
<keyword evidence="1" id="KW-0472">Membrane</keyword>
<gene>
    <name evidence="2" type="ORF">HMPREF0291_11867</name>
</gene>
<protein>
    <submittedName>
        <fullName evidence="2">Uncharacterized protein</fullName>
    </submittedName>
</protein>
<accession>D7WDH9</accession>
<reference evidence="2" key="1">
    <citation type="submission" date="2010-06" db="EMBL/GenBank/DDBJ databases">
        <authorList>
            <person name="Muzny D."/>
            <person name="Qin X."/>
            <person name="Buhay C."/>
            <person name="Dugan-Rocha S."/>
            <person name="Ding Y."/>
            <person name="Chen G."/>
            <person name="Hawes A."/>
            <person name="Holder M."/>
            <person name="Jhangiani S."/>
            <person name="Johnson A."/>
            <person name="Khan Z."/>
            <person name="Li Z."/>
            <person name="Liu W."/>
            <person name="Liu X."/>
            <person name="Perez L."/>
            <person name="Shen H."/>
            <person name="Wang Q."/>
            <person name="Watt J."/>
            <person name="Xi L."/>
            <person name="Xin Y."/>
            <person name="Zhou J."/>
            <person name="Deng J."/>
            <person name="Jiang H."/>
            <person name="Liu Y."/>
            <person name="Qu J."/>
            <person name="Song X.-Z."/>
            <person name="Zhang L."/>
            <person name="Villasana D."/>
            <person name="Johnson A."/>
            <person name="Liu J."/>
            <person name="Liyanage D."/>
            <person name="Lorensuhewa L."/>
            <person name="Robinson T."/>
            <person name="Song A."/>
            <person name="Song B.-B."/>
            <person name="Dinh H."/>
            <person name="Thornton R."/>
            <person name="Coyle M."/>
            <person name="Francisco L."/>
            <person name="Jackson L."/>
            <person name="Javaid M."/>
            <person name="Korchina V."/>
            <person name="Kovar C."/>
            <person name="Mata R."/>
            <person name="Mathew T."/>
            <person name="Ngo R."/>
            <person name="Nguyen L."/>
            <person name="Nguyen N."/>
            <person name="Okwuonu G."/>
            <person name="Ongeri F."/>
            <person name="Pham C."/>
            <person name="Simmons D."/>
            <person name="Wilczek-Boney K."/>
            <person name="Hale W."/>
            <person name="Jakkamsetti A."/>
            <person name="Pham P."/>
            <person name="Ruth R."/>
            <person name="San Lucas F."/>
            <person name="Warren J."/>
            <person name="Zhang J."/>
            <person name="Zhao Z."/>
            <person name="Zhou C."/>
            <person name="Zhu D."/>
            <person name="Lee S."/>
            <person name="Bess C."/>
            <person name="Blankenburg K."/>
            <person name="Forbes L."/>
            <person name="Fu Q."/>
            <person name="Gubbala S."/>
            <person name="Hirani K."/>
            <person name="Jayaseelan J.C."/>
            <person name="Lara F."/>
            <person name="Munidasa M."/>
            <person name="Palculict T."/>
            <person name="Patil S."/>
            <person name="Pu L.-L."/>
            <person name="Saada N."/>
            <person name="Tang L."/>
            <person name="Weissenberger G."/>
            <person name="Zhu Y."/>
            <person name="Hemphill L."/>
            <person name="Shang Y."/>
            <person name="Youmans B."/>
            <person name="Ayvaz T."/>
            <person name="Ross M."/>
            <person name="Santibanez J."/>
            <person name="Aqrawi P."/>
            <person name="Gross S."/>
            <person name="Joshi V."/>
            <person name="Fowler G."/>
            <person name="Nazareth L."/>
            <person name="Reid J."/>
            <person name="Worley K."/>
            <person name="Petrosino J."/>
            <person name="Highlander S."/>
            <person name="Gibbs R."/>
        </authorList>
    </citation>
    <scope>NUCLEOTIDE SEQUENCE [LARGE SCALE GENOMIC DNA]</scope>
    <source>
        <strain evidence="2">ATCC 33030</strain>
    </source>
</reference>